<evidence type="ECO:0000313" key="1">
    <source>
        <dbReference type="EMBL" id="TWL25607.1"/>
    </source>
</evidence>
<reference evidence="1 2" key="1">
    <citation type="submission" date="2019-06" db="EMBL/GenBank/DDBJ databases">
        <title>Genome sequence analysis of &gt;100 Bacillus licheniformis strains suggests intrinsic resistance to this species.</title>
        <authorList>
            <person name="Wels M."/>
            <person name="Siezen R.J."/>
            <person name="Johansen E."/>
            <person name="Stuer-Lauridsen B."/>
            <person name="Bjerre K."/>
            <person name="Nielsen B.K.K."/>
        </authorList>
    </citation>
    <scope>NUCLEOTIDE SEQUENCE [LARGE SCALE GENOMIC DNA]</scope>
    <source>
        <strain evidence="1 2">BAC-16736</strain>
    </source>
</reference>
<dbReference type="AlphaFoldDB" id="A0A8B5YAV7"/>
<dbReference type="EMBL" id="NILC01000026">
    <property type="protein sequence ID" value="TWL25607.1"/>
    <property type="molecule type" value="Genomic_DNA"/>
</dbReference>
<proteinExistence type="predicted"/>
<evidence type="ECO:0000313" key="2">
    <source>
        <dbReference type="Proteomes" id="UP000435910"/>
    </source>
</evidence>
<organism evidence="1 2">
    <name type="scientific">Bacillus licheniformis</name>
    <dbReference type="NCBI Taxonomy" id="1402"/>
    <lineage>
        <taxon>Bacteria</taxon>
        <taxon>Bacillati</taxon>
        <taxon>Bacillota</taxon>
        <taxon>Bacilli</taxon>
        <taxon>Bacillales</taxon>
        <taxon>Bacillaceae</taxon>
        <taxon>Bacillus</taxon>
    </lineage>
</organism>
<accession>A0A8B5YAV7</accession>
<protein>
    <submittedName>
        <fullName evidence="1">Uncharacterized protein</fullName>
    </submittedName>
</protein>
<sequence length="64" mass="7262">MLKVDAVADSLRREGNEILHHQITEVFRGNRPGDAWLVSQRLRSAGCAFFAERPGWQKNEKTPA</sequence>
<dbReference type="Proteomes" id="UP000435910">
    <property type="component" value="Unassembled WGS sequence"/>
</dbReference>
<name>A0A8B5YAV7_BACLI</name>
<gene>
    <name evidence="1" type="ORF">CHCC16736_4490</name>
</gene>
<comment type="caution">
    <text evidence="1">The sequence shown here is derived from an EMBL/GenBank/DDBJ whole genome shotgun (WGS) entry which is preliminary data.</text>
</comment>